<name>A0A7K0CA43_9ACTN</name>
<evidence type="ECO:0000313" key="3">
    <source>
        <dbReference type="EMBL" id="MQY10327.1"/>
    </source>
</evidence>
<feature type="region of interest" description="Disordered" evidence="1">
    <location>
        <begin position="1"/>
        <end position="42"/>
    </location>
</feature>
<dbReference type="OrthoDB" id="4147502at2"/>
<comment type="caution">
    <text evidence="3">The sequence shown here is derived from an EMBL/GenBank/DDBJ whole genome shotgun (WGS) entry which is preliminary data.</text>
</comment>
<dbReference type="RefSeq" id="WP_153449639.1">
    <property type="nucleotide sequence ID" value="NZ_WEGJ01000001.1"/>
</dbReference>
<keyword evidence="4" id="KW-1185">Reference proteome</keyword>
<dbReference type="AlphaFoldDB" id="A0A7K0CA43"/>
<evidence type="ECO:0000313" key="4">
    <source>
        <dbReference type="Proteomes" id="UP000466345"/>
    </source>
</evidence>
<evidence type="ECO:0000256" key="2">
    <source>
        <dbReference type="SAM" id="Phobius"/>
    </source>
</evidence>
<feature type="region of interest" description="Disordered" evidence="1">
    <location>
        <begin position="74"/>
        <end position="133"/>
    </location>
</feature>
<evidence type="ECO:0000256" key="1">
    <source>
        <dbReference type="SAM" id="MobiDB-lite"/>
    </source>
</evidence>
<dbReference type="EMBL" id="WEGJ01000001">
    <property type="protein sequence ID" value="MQY10327.1"/>
    <property type="molecule type" value="Genomic_DNA"/>
</dbReference>
<feature type="compositionally biased region" description="Polar residues" evidence="1">
    <location>
        <begin position="101"/>
        <end position="111"/>
    </location>
</feature>
<feature type="transmembrane region" description="Helical" evidence="2">
    <location>
        <begin position="47"/>
        <end position="69"/>
    </location>
</feature>
<keyword evidence="2" id="KW-0472">Membrane</keyword>
<keyword evidence="2" id="KW-1133">Transmembrane helix</keyword>
<feature type="compositionally biased region" description="Basic and acidic residues" evidence="1">
    <location>
        <begin position="1"/>
        <end position="34"/>
    </location>
</feature>
<organism evidence="3 4">
    <name type="scientific">Streptomyces smaragdinus</name>
    <dbReference type="NCBI Taxonomy" id="2585196"/>
    <lineage>
        <taxon>Bacteria</taxon>
        <taxon>Bacillati</taxon>
        <taxon>Actinomycetota</taxon>
        <taxon>Actinomycetes</taxon>
        <taxon>Kitasatosporales</taxon>
        <taxon>Streptomycetaceae</taxon>
        <taxon>Streptomyces</taxon>
    </lineage>
</organism>
<protein>
    <submittedName>
        <fullName evidence="3">Uncharacterized protein</fullName>
    </submittedName>
</protein>
<feature type="compositionally biased region" description="Low complexity" evidence="1">
    <location>
        <begin position="78"/>
        <end position="94"/>
    </location>
</feature>
<reference evidence="3 4" key="1">
    <citation type="submission" date="2019-10" db="EMBL/GenBank/DDBJ databases">
        <title>Streptomyces smaragdinus sp. nov. and Streptomyces fabii sp. nov., isolated from the gut of fungus growing-termite Macrotermes natalensis.</title>
        <authorList>
            <person name="Schwitalla J."/>
            <person name="Benndorf R."/>
            <person name="Martin K."/>
            <person name="De Beer W."/>
            <person name="Kaster A.-K."/>
            <person name="Vollmers J."/>
            <person name="Poulsen M."/>
            <person name="Beemelmanns C."/>
        </authorList>
    </citation>
    <scope>NUCLEOTIDE SEQUENCE [LARGE SCALE GENOMIC DNA]</scope>
    <source>
        <strain evidence="3 4">RB5</strain>
    </source>
</reference>
<keyword evidence="2" id="KW-0812">Transmembrane</keyword>
<sequence length="250" mass="26086">MDELRRAVRGAADAHRPDTVRMRERVERGMERRAAGGSPFPHSWPRVAAAAAAVASVVAVTGVAVAVALRDDAPARPPVATSAPPPATTASPPADGRTPDASPSTPKSGHSPSRAPVTGASDAPVTAAGSLNQNSNDYWAQHDVTLEVTRRLTALTVELRVARTAGVASNGAWNTLNKEDFTADVHEAGEFLVYRWTLKEGRTVPAGRHVFAGQFNHAPGGRTAAGDRYTVTGRAQDAPFTLSGGFTPAS</sequence>
<accession>A0A7K0CA43</accession>
<gene>
    <name evidence="3" type="ORF">SRB5_04340</name>
</gene>
<proteinExistence type="predicted"/>
<dbReference type="Proteomes" id="UP000466345">
    <property type="component" value="Unassembled WGS sequence"/>
</dbReference>